<dbReference type="PROSITE" id="PS50191">
    <property type="entry name" value="CRAL_TRIO"/>
    <property type="match status" value="1"/>
</dbReference>
<sequence length="348" mass="39098">MSSWFGQSHAAKPHAVQSEQEAFWYLNLTQEQNAAHDAFLEHLKETGALLPGHDDRFTLLRFLKARQWDVHRATIMYTKMTAWRKEHGVDKLAESFEFTELDRVAPHYPHFYHKTDRFGRPVYIELSGRTDAAKILEGTTLERLLDYHVWEWEKLTRQILPACTLIAGRPIITRNVILDLNGLSMKNFGTAAQKLLRTVAAIDQDYYCELLGQMFIINTPAIFRLVWAIVNPLLEERTRRKIVILGHDFLPTVTQLIPEENLPKCLGGKSDMPDLRTSMGPWKDVELPPCEGPSSPSAVMTAALASLKLADAAALHAPLVPLPPHAEHHEIRADVALAASAPPVAAAT</sequence>
<reference evidence="5" key="1">
    <citation type="journal article" date="2020" name="bioRxiv">
        <title>Comparative genomics of Chlamydomonas.</title>
        <authorList>
            <person name="Craig R.J."/>
            <person name="Hasan A.R."/>
            <person name="Ness R.W."/>
            <person name="Keightley P.D."/>
        </authorList>
    </citation>
    <scope>NUCLEOTIDE SEQUENCE</scope>
    <source>
        <strain evidence="5">CCAP 11/70</strain>
    </source>
</reference>
<protein>
    <recommendedName>
        <fullName evidence="4">CRAL-TRIO domain-containing protein</fullName>
    </recommendedName>
</protein>
<name>A0A835XSP7_9CHLO</name>
<evidence type="ECO:0000313" key="6">
    <source>
        <dbReference type="Proteomes" id="UP000612055"/>
    </source>
</evidence>
<comment type="similarity">
    <text evidence="3">Belongs to the SFH family.</text>
</comment>
<dbReference type="SMART" id="SM01100">
    <property type="entry name" value="CRAL_TRIO_N"/>
    <property type="match status" value="1"/>
</dbReference>
<evidence type="ECO:0000256" key="1">
    <source>
        <dbReference type="ARBA" id="ARBA00004202"/>
    </source>
</evidence>
<dbReference type="Gene3D" id="1.10.8.20">
    <property type="entry name" value="N-terminal domain of phosphatidylinositol transfer protein sec14p"/>
    <property type="match status" value="1"/>
</dbReference>
<accession>A0A835XSP7</accession>
<dbReference type="EMBL" id="JAEHOE010000077">
    <property type="protein sequence ID" value="KAG2489044.1"/>
    <property type="molecule type" value="Genomic_DNA"/>
</dbReference>
<proteinExistence type="inferred from homology"/>
<dbReference type="Proteomes" id="UP000612055">
    <property type="component" value="Unassembled WGS sequence"/>
</dbReference>
<evidence type="ECO:0000256" key="2">
    <source>
        <dbReference type="ARBA" id="ARBA00004395"/>
    </source>
</evidence>
<organism evidence="5 6">
    <name type="scientific">Edaphochlamys debaryana</name>
    <dbReference type="NCBI Taxonomy" id="47281"/>
    <lineage>
        <taxon>Eukaryota</taxon>
        <taxon>Viridiplantae</taxon>
        <taxon>Chlorophyta</taxon>
        <taxon>core chlorophytes</taxon>
        <taxon>Chlorophyceae</taxon>
        <taxon>CS clade</taxon>
        <taxon>Chlamydomonadales</taxon>
        <taxon>Chlamydomonadales incertae sedis</taxon>
        <taxon>Edaphochlamys</taxon>
    </lineage>
</organism>
<dbReference type="SMART" id="SM00516">
    <property type="entry name" value="SEC14"/>
    <property type="match status" value="1"/>
</dbReference>
<dbReference type="Pfam" id="PF00650">
    <property type="entry name" value="CRAL_TRIO"/>
    <property type="match status" value="1"/>
</dbReference>
<dbReference type="AlphaFoldDB" id="A0A835XSP7"/>
<evidence type="ECO:0000259" key="4">
    <source>
        <dbReference type="PROSITE" id="PS50191"/>
    </source>
</evidence>
<dbReference type="SUPFAM" id="SSF52087">
    <property type="entry name" value="CRAL/TRIO domain"/>
    <property type="match status" value="1"/>
</dbReference>
<dbReference type="InterPro" id="IPR036865">
    <property type="entry name" value="CRAL-TRIO_dom_sf"/>
</dbReference>
<dbReference type="InterPro" id="IPR001251">
    <property type="entry name" value="CRAL-TRIO_dom"/>
</dbReference>
<dbReference type="GO" id="GO:0005886">
    <property type="term" value="C:plasma membrane"/>
    <property type="evidence" value="ECO:0007669"/>
    <property type="project" value="UniProtKB-SubCell"/>
</dbReference>
<dbReference type="SUPFAM" id="SSF46938">
    <property type="entry name" value="CRAL/TRIO N-terminal domain"/>
    <property type="match status" value="1"/>
</dbReference>
<dbReference type="GO" id="GO:0000139">
    <property type="term" value="C:Golgi membrane"/>
    <property type="evidence" value="ECO:0007669"/>
    <property type="project" value="UniProtKB-SubCell"/>
</dbReference>
<dbReference type="PANTHER" id="PTHR45657">
    <property type="entry name" value="CRAL-TRIO DOMAIN-CONTAINING PROTEIN YKL091C-RELATED"/>
    <property type="match status" value="1"/>
</dbReference>
<evidence type="ECO:0000256" key="3">
    <source>
        <dbReference type="ARBA" id="ARBA00038020"/>
    </source>
</evidence>
<comment type="subcellular location">
    <subcellularLocation>
        <location evidence="1">Cell membrane</location>
        <topology evidence="1">Peripheral membrane protein</topology>
    </subcellularLocation>
    <subcellularLocation>
        <location evidence="2">Golgi apparatus membrane</location>
        <topology evidence="2">Peripheral membrane protein</topology>
    </subcellularLocation>
</comment>
<dbReference type="Pfam" id="PF03765">
    <property type="entry name" value="CRAL_TRIO_N"/>
    <property type="match status" value="1"/>
</dbReference>
<comment type="caution">
    <text evidence="5">The sequence shown here is derived from an EMBL/GenBank/DDBJ whole genome shotgun (WGS) entry which is preliminary data.</text>
</comment>
<dbReference type="OrthoDB" id="1434354at2759"/>
<keyword evidence="6" id="KW-1185">Reference proteome</keyword>
<dbReference type="PANTHER" id="PTHR45657:SF1">
    <property type="entry name" value="CRAL-TRIO DOMAIN-CONTAINING PROTEIN YKL091C-RELATED"/>
    <property type="match status" value="1"/>
</dbReference>
<dbReference type="CDD" id="cd00170">
    <property type="entry name" value="SEC14"/>
    <property type="match status" value="1"/>
</dbReference>
<feature type="domain" description="CRAL-TRIO" evidence="4">
    <location>
        <begin position="100"/>
        <end position="274"/>
    </location>
</feature>
<gene>
    <name evidence="5" type="ORF">HYH03_012481</name>
</gene>
<dbReference type="InterPro" id="IPR051026">
    <property type="entry name" value="PI/PC_transfer"/>
</dbReference>
<dbReference type="InterPro" id="IPR036273">
    <property type="entry name" value="CRAL/TRIO_N_dom_sf"/>
</dbReference>
<evidence type="ECO:0000313" key="5">
    <source>
        <dbReference type="EMBL" id="KAG2489044.1"/>
    </source>
</evidence>
<dbReference type="InterPro" id="IPR011074">
    <property type="entry name" value="CRAL/TRIO_N_dom"/>
</dbReference>
<dbReference type="Gene3D" id="3.40.525.10">
    <property type="entry name" value="CRAL-TRIO lipid binding domain"/>
    <property type="match status" value="1"/>
</dbReference>